<evidence type="ECO:0000313" key="3">
    <source>
        <dbReference type="EMBL" id="GAQ92834.1"/>
    </source>
</evidence>
<protein>
    <submittedName>
        <fullName evidence="3">Uncharacterized protein</fullName>
    </submittedName>
</protein>
<dbReference type="Proteomes" id="UP000054558">
    <property type="component" value="Unassembled WGS sequence"/>
</dbReference>
<evidence type="ECO:0000313" key="4">
    <source>
        <dbReference type="Proteomes" id="UP000054558"/>
    </source>
</evidence>
<feature type="compositionally biased region" description="Basic and acidic residues" evidence="1">
    <location>
        <begin position="166"/>
        <end position="271"/>
    </location>
</feature>
<feature type="compositionally biased region" description="Basic and acidic residues" evidence="1">
    <location>
        <begin position="324"/>
        <end position="338"/>
    </location>
</feature>
<accession>A0A1Y1IQ58</accession>
<evidence type="ECO:0000256" key="2">
    <source>
        <dbReference type="SAM" id="SignalP"/>
    </source>
</evidence>
<dbReference type="EMBL" id="DF238111">
    <property type="protein sequence ID" value="GAQ92834.1"/>
    <property type="molecule type" value="Genomic_DNA"/>
</dbReference>
<feature type="chain" id="PRO_5013027953" evidence="2">
    <location>
        <begin position="35"/>
        <end position="354"/>
    </location>
</feature>
<feature type="region of interest" description="Disordered" evidence="1">
    <location>
        <begin position="162"/>
        <end position="286"/>
    </location>
</feature>
<name>A0A1Y1IQ58_KLENI</name>
<reference evidence="3 4" key="1">
    <citation type="journal article" date="2014" name="Nat. Commun.">
        <title>Klebsormidium flaccidum genome reveals primary factors for plant terrestrial adaptation.</title>
        <authorList>
            <person name="Hori K."/>
            <person name="Maruyama F."/>
            <person name="Fujisawa T."/>
            <person name="Togashi T."/>
            <person name="Yamamoto N."/>
            <person name="Seo M."/>
            <person name="Sato S."/>
            <person name="Yamada T."/>
            <person name="Mori H."/>
            <person name="Tajima N."/>
            <person name="Moriyama T."/>
            <person name="Ikeuchi M."/>
            <person name="Watanabe M."/>
            <person name="Wada H."/>
            <person name="Kobayashi K."/>
            <person name="Saito M."/>
            <person name="Masuda T."/>
            <person name="Sasaki-Sekimoto Y."/>
            <person name="Mashiguchi K."/>
            <person name="Awai K."/>
            <person name="Shimojima M."/>
            <person name="Masuda S."/>
            <person name="Iwai M."/>
            <person name="Nobusawa T."/>
            <person name="Narise T."/>
            <person name="Kondo S."/>
            <person name="Saito H."/>
            <person name="Sato R."/>
            <person name="Murakawa M."/>
            <person name="Ihara Y."/>
            <person name="Oshima-Yamada Y."/>
            <person name="Ohtaka K."/>
            <person name="Satoh M."/>
            <person name="Sonobe K."/>
            <person name="Ishii M."/>
            <person name="Ohtani R."/>
            <person name="Kanamori-Sato M."/>
            <person name="Honoki R."/>
            <person name="Miyazaki D."/>
            <person name="Mochizuki H."/>
            <person name="Umetsu J."/>
            <person name="Higashi K."/>
            <person name="Shibata D."/>
            <person name="Kamiya Y."/>
            <person name="Sato N."/>
            <person name="Nakamura Y."/>
            <person name="Tabata S."/>
            <person name="Ida S."/>
            <person name="Kurokawa K."/>
            <person name="Ohta H."/>
        </authorList>
    </citation>
    <scope>NUCLEOTIDE SEQUENCE [LARGE SCALE GENOMIC DNA]</scope>
    <source>
        <strain evidence="3 4">NIES-2285</strain>
    </source>
</reference>
<keyword evidence="2" id="KW-0732">Signal</keyword>
<feature type="region of interest" description="Disordered" evidence="1">
    <location>
        <begin position="298"/>
        <end position="354"/>
    </location>
</feature>
<proteinExistence type="predicted"/>
<evidence type="ECO:0000256" key="1">
    <source>
        <dbReference type="SAM" id="MobiDB-lite"/>
    </source>
</evidence>
<keyword evidence="4" id="KW-1185">Reference proteome</keyword>
<dbReference type="AlphaFoldDB" id="A0A1Y1IQ58"/>
<organism evidence="3 4">
    <name type="scientific">Klebsormidium nitens</name>
    <name type="common">Green alga</name>
    <name type="synonym">Ulothrix nitens</name>
    <dbReference type="NCBI Taxonomy" id="105231"/>
    <lineage>
        <taxon>Eukaryota</taxon>
        <taxon>Viridiplantae</taxon>
        <taxon>Streptophyta</taxon>
        <taxon>Klebsormidiophyceae</taxon>
        <taxon>Klebsormidiales</taxon>
        <taxon>Klebsormidiaceae</taxon>
        <taxon>Klebsormidium</taxon>
    </lineage>
</organism>
<gene>
    <name evidence="3" type="ORF">KFL_011620010</name>
</gene>
<feature type="compositionally biased region" description="Basic residues" evidence="1">
    <location>
        <begin position="303"/>
        <end position="323"/>
    </location>
</feature>
<feature type="signal peptide" evidence="2">
    <location>
        <begin position="1"/>
        <end position="34"/>
    </location>
</feature>
<feature type="compositionally biased region" description="Basic residues" evidence="1">
    <location>
        <begin position="339"/>
        <end position="348"/>
    </location>
</feature>
<sequence length="354" mass="39584">MLSNGVLYKGSMQKGTLWCFSLCIFLSGVMNSGGKGISVPLTEATAYPEFQFASGCRAQIPTSAGKQTPKSLNASPAIAHIVQVIRTVEAIAAVSTELIAEFSAATVEIAADKTSGEVSAHPWVVATGPPYFCRPRAFQELLWELRSIRDIALCLVATPGGFEGPGGRRDKSNERSTHRVGEEKASRGKEVQKRGRAEEERKLKAEEKARELAEEKRRRKVEKQEARRAEEDQRWKAEEDRRLAEKEKRAARRAEKEGGRRAETKCRERLARSASSGSRSEAEADRERRQARLEFFCVGLRNERKKKKKKNAGQRHSKGGQKKRGVDRAGKAVAEVERRRRKSGRKRGNVQVKE</sequence>